<dbReference type="EMBL" id="FUXU01000050">
    <property type="protein sequence ID" value="SKA60530.1"/>
    <property type="molecule type" value="Genomic_DNA"/>
</dbReference>
<dbReference type="Gene3D" id="1.10.1060.10">
    <property type="entry name" value="Alpha-helical ferredoxin"/>
    <property type="match status" value="1"/>
</dbReference>
<evidence type="ECO:0000256" key="6">
    <source>
        <dbReference type="PIRNR" id="PIRNR000139"/>
    </source>
</evidence>
<evidence type="ECO:0000256" key="5">
    <source>
        <dbReference type="ARBA" id="ARBA00023014"/>
    </source>
</evidence>
<protein>
    <recommendedName>
        <fullName evidence="6">Glycolate oxidase iron-sulfur subunit</fullName>
        <ecNumber evidence="6">1.1.99.14</ecNumber>
    </recommendedName>
</protein>
<dbReference type="InterPro" id="IPR012257">
    <property type="entry name" value="Glc_ox_4Fe-4S"/>
</dbReference>
<keyword evidence="5 6" id="KW-0411">Iron-sulfur</keyword>
<evidence type="ECO:0000256" key="2">
    <source>
        <dbReference type="ARBA" id="ARBA00022723"/>
    </source>
</evidence>
<keyword evidence="6" id="KW-0249">Electron transport</keyword>
<evidence type="ECO:0000256" key="3">
    <source>
        <dbReference type="ARBA" id="ARBA00022737"/>
    </source>
</evidence>
<dbReference type="EC" id="1.1.99.14" evidence="6"/>
<gene>
    <name evidence="8" type="ORF">SAMN02745132_03312</name>
</gene>
<dbReference type="InterPro" id="IPR017896">
    <property type="entry name" value="4Fe4S_Fe-S-bd"/>
</dbReference>
<dbReference type="PROSITE" id="PS51379">
    <property type="entry name" value="4FE4S_FER_2"/>
    <property type="match status" value="2"/>
</dbReference>
<dbReference type="RefSeq" id="WP_078753536.1">
    <property type="nucleotide sequence ID" value="NZ_FUXU01000050.1"/>
</dbReference>
<dbReference type="Pfam" id="PF13183">
    <property type="entry name" value="Fer4_8"/>
    <property type="match status" value="1"/>
</dbReference>
<comment type="cofactor">
    <cofactor evidence="6">
        <name>[4Fe-4S] cluster</name>
        <dbReference type="ChEBI" id="CHEBI:49883"/>
    </cofactor>
    <text evidence="6">Binds 2 [4Fe-4S] clusters.</text>
</comment>
<comment type="function">
    <text evidence="6">Component of a complex that catalyzes the oxidation of glycolate to glyoxylate.</text>
</comment>
<evidence type="ECO:0000313" key="8">
    <source>
        <dbReference type="EMBL" id="SKA60530.1"/>
    </source>
</evidence>
<evidence type="ECO:0000256" key="4">
    <source>
        <dbReference type="ARBA" id="ARBA00023004"/>
    </source>
</evidence>
<keyword evidence="2 6" id="KW-0479">Metal-binding</keyword>
<dbReference type="InterPro" id="IPR009051">
    <property type="entry name" value="Helical_ferredxn"/>
</dbReference>
<dbReference type="GO" id="GO:0051539">
    <property type="term" value="F:4 iron, 4 sulfur cluster binding"/>
    <property type="evidence" value="ECO:0007669"/>
    <property type="project" value="UniProtKB-UniRule"/>
</dbReference>
<dbReference type="InterPro" id="IPR017900">
    <property type="entry name" value="4Fe4S_Fe_S_CS"/>
</dbReference>
<dbReference type="AlphaFoldDB" id="A0A1T4V6E0"/>
<comment type="catalytic activity">
    <reaction evidence="6">
        <text>(R)-lactate + A = pyruvate + AH2</text>
        <dbReference type="Rhea" id="RHEA:15089"/>
        <dbReference type="ChEBI" id="CHEBI:13193"/>
        <dbReference type="ChEBI" id="CHEBI:15361"/>
        <dbReference type="ChEBI" id="CHEBI:16004"/>
        <dbReference type="ChEBI" id="CHEBI:17499"/>
    </reaction>
</comment>
<dbReference type="GO" id="GO:0046872">
    <property type="term" value="F:metal ion binding"/>
    <property type="evidence" value="ECO:0007669"/>
    <property type="project" value="UniProtKB-UniRule"/>
</dbReference>
<comment type="catalytic activity">
    <reaction evidence="6">
        <text>glycolate + A = glyoxylate + AH2</text>
        <dbReference type="Rhea" id="RHEA:21264"/>
        <dbReference type="ChEBI" id="CHEBI:13193"/>
        <dbReference type="ChEBI" id="CHEBI:17499"/>
        <dbReference type="ChEBI" id="CHEBI:29805"/>
        <dbReference type="ChEBI" id="CHEBI:36655"/>
        <dbReference type="EC" id="1.1.99.14"/>
    </reaction>
</comment>
<proteinExistence type="predicted"/>
<keyword evidence="9" id="KW-1185">Reference proteome</keyword>
<dbReference type="InterPro" id="IPR004017">
    <property type="entry name" value="Cys_rich_dom"/>
</dbReference>
<dbReference type="NCBIfam" id="NF008434">
    <property type="entry name" value="PRK11274.1"/>
    <property type="match status" value="1"/>
</dbReference>
<dbReference type="Pfam" id="PF02754">
    <property type="entry name" value="CCG"/>
    <property type="match status" value="2"/>
</dbReference>
<evidence type="ECO:0000259" key="7">
    <source>
        <dbReference type="PROSITE" id="PS51379"/>
    </source>
</evidence>
<dbReference type="Proteomes" id="UP000190162">
    <property type="component" value="Unassembled WGS sequence"/>
</dbReference>
<dbReference type="SUPFAM" id="SSF54862">
    <property type="entry name" value="4Fe-4S ferredoxins"/>
    <property type="match status" value="1"/>
</dbReference>
<evidence type="ECO:0000313" key="9">
    <source>
        <dbReference type="Proteomes" id="UP000190162"/>
    </source>
</evidence>
<keyword evidence="4 6" id="KW-0408">Iron</keyword>
<dbReference type="PROSITE" id="PS00198">
    <property type="entry name" value="4FE4S_FER_1"/>
    <property type="match status" value="1"/>
</dbReference>
<keyword evidence="3" id="KW-0677">Repeat</keyword>
<dbReference type="PIRSF" id="PIRSF000139">
    <property type="entry name" value="Glc_ox_4Fe-4S"/>
    <property type="match status" value="1"/>
</dbReference>
<accession>A0A1T4V6E0</accession>
<dbReference type="PANTHER" id="PTHR32479">
    <property type="entry name" value="GLYCOLATE OXIDASE IRON-SULFUR SUBUNIT"/>
    <property type="match status" value="1"/>
</dbReference>
<reference evidence="9" key="1">
    <citation type="submission" date="2017-02" db="EMBL/GenBank/DDBJ databases">
        <authorList>
            <person name="Varghese N."/>
            <person name="Submissions S."/>
        </authorList>
    </citation>
    <scope>NUCLEOTIDE SEQUENCE [LARGE SCALE GENOMIC DNA]</scope>
    <source>
        <strain evidence="9">DSM 22720</strain>
    </source>
</reference>
<name>A0A1T4V6E0_9GAMM</name>
<keyword evidence="1 6" id="KW-0004">4Fe-4S</keyword>
<dbReference type="OrthoDB" id="9765258at2"/>
<organism evidence="8 9">
    <name type="scientific">Enterovibrio nigricans DSM 22720</name>
    <dbReference type="NCBI Taxonomy" id="1121868"/>
    <lineage>
        <taxon>Bacteria</taxon>
        <taxon>Pseudomonadati</taxon>
        <taxon>Pseudomonadota</taxon>
        <taxon>Gammaproteobacteria</taxon>
        <taxon>Vibrionales</taxon>
        <taxon>Vibrionaceae</taxon>
        <taxon>Enterovibrio</taxon>
    </lineage>
</organism>
<feature type="domain" description="4Fe-4S ferredoxin-type" evidence="7">
    <location>
        <begin position="66"/>
        <end position="89"/>
    </location>
</feature>
<dbReference type="PANTHER" id="PTHR32479:SF17">
    <property type="entry name" value="GLYCOLATE OXIDASE IRON-SULFUR SUBUNIT"/>
    <property type="match status" value="1"/>
</dbReference>
<feature type="domain" description="4Fe-4S ferredoxin-type" evidence="7">
    <location>
        <begin position="16"/>
        <end position="46"/>
    </location>
</feature>
<sequence>MKTSIHDDILQIQAGQKAEEILRKCVHCGFCNATCPTYQELNDERDGPRGRIYLIKSMLEGNEVSEKTQRHLDQCLTCRSCETTCPSGVEYSKLLDIGREHLEKRIPRPIKERFTRFLLTRLLPHRTLVTVGYHTLLKIKPLLPTFYQAKLPGKKRTKAVSDHTTTRTMIGFQGCVQSALTPETLNAAKFVLRHFGINLVRLKKEGCCGALNLHLSERDRAIKQAKDNIDAWWPAIENGAEAIVISASGCGVSIKEYPHLFLGDKDYNFKARKVVSLAKDLSEIVANEDIESLSLQDDDQRIAIHCPCTLQHGLKLNSVYVSVFNRLGLTTVNTAEDHLCCGSAGSYSLLQPDLSNRLKQRKLKALTQDTPDLIVTANIGCQLHLDADSETPVKHWIEVIAERLESKKTPDH</sequence>
<evidence type="ECO:0000256" key="1">
    <source>
        <dbReference type="ARBA" id="ARBA00022485"/>
    </source>
</evidence>
<dbReference type="GO" id="GO:0019154">
    <property type="term" value="F:glycolate dehydrogenase activity"/>
    <property type="evidence" value="ECO:0007669"/>
    <property type="project" value="UniProtKB-EC"/>
</dbReference>
<keyword evidence="6" id="KW-0813">Transport</keyword>